<organism evidence="2 3">
    <name type="scientific">Microbacterium telephonicum</name>
    <dbReference type="NCBI Taxonomy" id="1714841"/>
    <lineage>
        <taxon>Bacteria</taxon>
        <taxon>Bacillati</taxon>
        <taxon>Actinomycetota</taxon>
        <taxon>Actinomycetes</taxon>
        <taxon>Micrococcales</taxon>
        <taxon>Microbacteriaceae</taxon>
        <taxon>Microbacterium</taxon>
    </lineage>
</organism>
<feature type="region of interest" description="Disordered" evidence="1">
    <location>
        <begin position="63"/>
        <end position="93"/>
    </location>
</feature>
<gene>
    <name evidence="2" type="ORF">C7474_2195</name>
</gene>
<sequence length="93" mass="10429">MTWRPILAAVEVQPAVWSMRDQAGEYGRVELRRVAGNELRYRCEFRGVLIGWATTLDTLADGTVPRLSRRQPPLIPGRSSPPRGRSTHGTSSR</sequence>
<dbReference type="RefSeq" id="WP_121059914.1">
    <property type="nucleotide sequence ID" value="NZ_RCDB01000003.1"/>
</dbReference>
<keyword evidence="3" id="KW-1185">Reference proteome</keyword>
<proteinExistence type="predicted"/>
<evidence type="ECO:0000313" key="2">
    <source>
        <dbReference type="EMBL" id="RLK47603.1"/>
    </source>
</evidence>
<protein>
    <submittedName>
        <fullName evidence="2">Uncharacterized protein</fullName>
    </submittedName>
</protein>
<dbReference type="AlphaFoldDB" id="A0A498BUT2"/>
<accession>A0A498BUT2</accession>
<dbReference type="OrthoDB" id="5120099at2"/>
<comment type="caution">
    <text evidence="2">The sequence shown here is derived from an EMBL/GenBank/DDBJ whole genome shotgun (WGS) entry which is preliminary data.</text>
</comment>
<dbReference type="EMBL" id="RCDB01000003">
    <property type="protein sequence ID" value="RLK47603.1"/>
    <property type="molecule type" value="Genomic_DNA"/>
</dbReference>
<evidence type="ECO:0000313" key="3">
    <source>
        <dbReference type="Proteomes" id="UP000273158"/>
    </source>
</evidence>
<dbReference type="Proteomes" id="UP000273158">
    <property type="component" value="Unassembled WGS sequence"/>
</dbReference>
<evidence type="ECO:0000256" key="1">
    <source>
        <dbReference type="SAM" id="MobiDB-lite"/>
    </source>
</evidence>
<name>A0A498BUT2_9MICO</name>
<reference evidence="2 3" key="1">
    <citation type="journal article" date="2015" name="Stand. Genomic Sci.">
        <title>Genomic Encyclopedia of Bacterial and Archaeal Type Strains, Phase III: the genomes of soil and plant-associated and newly described type strains.</title>
        <authorList>
            <person name="Whitman W.B."/>
            <person name="Woyke T."/>
            <person name="Klenk H.P."/>
            <person name="Zhou Y."/>
            <person name="Lilburn T.G."/>
            <person name="Beck B.J."/>
            <person name="De Vos P."/>
            <person name="Vandamme P."/>
            <person name="Eisen J.A."/>
            <person name="Garrity G."/>
            <person name="Hugenholtz P."/>
            <person name="Kyrpides N.C."/>
        </authorList>
    </citation>
    <scope>NUCLEOTIDE SEQUENCE [LARGE SCALE GENOMIC DNA]</scope>
    <source>
        <strain evidence="2 3">S2T63</strain>
    </source>
</reference>